<reference evidence="1" key="2">
    <citation type="submission" date="2025-09" db="UniProtKB">
        <authorList>
            <consortium name="Ensembl"/>
        </authorList>
    </citation>
    <scope>IDENTIFICATION</scope>
</reference>
<dbReference type="STRING" id="8078.ENSFHEP00000025551"/>
<dbReference type="AlphaFoldDB" id="A0A3Q2QES2"/>
<accession>A0A3Q2QES2</accession>
<dbReference type="Ensembl" id="ENSFHET00000004963.1">
    <property type="protein sequence ID" value="ENSFHEP00000025551.1"/>
    <property type="gene ID" value="ENSFHEG00000007845.1"/>
</dbReference>
<evidence type="ECO:0000313" key="2">
    <source>
        <dbReference type="Proteomes" id="UP000265000"/>
    </source>
</evidence>
<evidence type="ECO:0000313" key="1">
    <source>
        <dbReference type="Ensembl" id="ENSFHEP00000025551.1"/>
    </source>
</evidence>
<keyword evidence="2" id="KW-1185">Reference proteome</keyword>
<reference evidence="1" key="1">
    <citation type="submission" date="2025-08" db="UniProtKB">
        <authorList>
            <consortium name="Ensembl"/>
        </authorList>
    </citation>
    <scope>IDENTIFICATION</scope>
</reference>
<proteinExistence type="predicted"/>
<name>A0A3Q2QES2_FUNHE</name>
<sequence>MSNPALHREVIMWLQGLELSFYPKNLRRYASVATLSGRSIQDSFYLCSMLISLQFFQNTSRQISPIRQQLLPSLAPSTASTAIKNNLTATEIMAEPDVSTNQRKAQIIVRRHLEQRAAERSLLPGGSFMAHQVFLSAQAMELLCHLFEESFAAPLKQIKGL</sequence>
<protein>
    <submittedName>
        <fullName evidence="1">Uncharacterized protein</fullName>
    </submittedName>
</protein>
<dbReference type="Proteomes" id="UP000265000">
    <property type="component" value="Unplaced"/>
</dbReference>
<organism evidence="1 2">
    <name type="scientific">Fundulus heteroclitus</name>
    <name type="common">Killifish</name>
    <name type="synonym">Mummichog</name>
    <dbReference type="NCBI Taxonomy" id="8078"/>
    <lineage>
        <taxon>Eukaryota</taxon>
        <taxon>Metazoa</taxon>
        <taxon>Chordata</taxon>
        <taxon>Craniata</taxon>
        <taxon>Vertebrata</taxon>
        <taxon>Euteleostomi</taxon>
        <taxon>Actinopterygii</taxon>
        <taxon>Neopterygii</taxon>
        <taxon>Teleostei</taxon>
        <taxon>Neoteleostei</taxon>
        <taxon>Acanthomorphata</taxon>
        <taxon>Ovalentaria</taxon>
        <taxon>Atherinomorphae</taxon>
        <taxon>Cyprinodontiformes</taxon>
        <taxon>Fundulidae</taxon>
        <taxon>Fundulus</taxon>
    </lineage>
</organism>